<protein>
    <submittedName>
        <fullName evidence="2">Uncharacterized protein</fullName>
    </submittedName>
</protein>
<comment type="caution">
    <text evidence="2">The sequence shown here is derived from an EMBL/GenBank/DDBJ whole genome shotgun (WGS) entry which is preliminary data.</text>
</comment>
<proteinExistence type="predicted"/>
<evidence type="ECO:0000313" key="3">
    <source>
        <dbReference type="Proteomes" id="UP000282876"/>
    </source>
</evidence>
<organism evidence="2 3">
    <name type="scientific">Tubulinosema ratisbonensis</name>
    <dbReference type="NCBI Taxonomy" id="291195"/>
    <lineage>
        <taxon>Eukaryota</taxon>
        <taxon>Fungi</taxon>
        <taxon>Fungi incertae sedis</taxon>
        <taxon>Microsporidia</taxon>
        <taxon>Tubulinosematoidea</taxon>
        <taxon>Tubulinosematidae</taxon>
        <taxon>Tubulinosema</taxon>
    </lineage>
</organism>
<feature type="transmembrane region" description="Helical" evidence="1">
    <location>
        <begin position="36"/>
        <end position="54"/>
    </location>
</feature>
<feature type="transmembrane region" description="Helical" evidence="1">
    <location>
        <begin position="74"/>
        <end position="99"/>
    </location>
</feature>
<name>A0A437ALJ1_9MICR</name>
<feature type="transmembrane region" description="Helical" evidence="1">
    <location>
        <begin position="175"/>
        <end position="198"/>
    </location>
</feature>
<feature type="transmembrane region" description="Helical" evidence="1">
    <location>
        <begin position="137"/>
        <end position="155"/>
    </location>
</feature>
<dbReference type="Proteomes" id="UP000282876">
    <property type="component" value="Unassembled WGS sequence"/>
</dbReference>
<dbReference type="EMBL" id="RCSS01000339">
    <property type="protein sequence ID" value="RVD92002.1"/>
    <property type="molecule type" value="Genomic_DNA"/>
</dbReference>
<accession>A0A437ALJ1</accession>
<keyword evidence="1" id="KW-0812">Transmembrane</keyword>
<evidence type="ECO:0000256" key="1">
    <source>
        <dbReference type="SAM" id="Phobius"/>
    </source>
</evidence>
<sequence length="206" mass="24194">MVQKYVQKSNTIKDILTDILNSLLLKPIYKSLMNKLTFLDGFLVILFIYTLYLPSKILTLYLLEKNSSFLSDKLFWMTQISYLALLVILFLGCAFVFQYFYKKQNEIFEKWFYISPIIFIDSFVFMVFSSGDVQCKLYLYLKYTSLLFVSAFTILRIQANYRPGDKIGGKEKGYVFLLSVGMSAIVFSVLYWFGALFVKMFRNRIV</sequence>
<dbReference type="AlphaFoldDB" id="A0A437ALJ1"/>
<reference evidence="2 3" key="1">
    <citation type="submission" date="2018-10" db="EMBL/GenBank/DDBJ databases">
        <title>Draft genome sequence of the microsporidian Tubulinosema ratisbonensis.</title>
        <authorList>
            <person name="Polonais V."/>
            <person name="Peyretaillade E."/>
            <person name="Niehus S."/>
            <person name="Wawrzyniak I."/>
            <person name="Franchet A."/>
            <person name="Gaspin C."/>
            <person name="Reichstadt M."/>
            <person name="Belser C."/>
            <person name="Labadie K."/>
            <person name="Delbac F."/>
            <person name="Ferrandon D."/>
        </authorList>
    </citation>
    <scope>NUCLEOTIDE SEQUENCE [LARGE SCALE GENOMIC DNA]</scope>
    <source>
        <strain evidence="2 3">Franzen</strain>
    </source>
</reference>
<dbReference type="OrthoDB" id="10320650at2759"/>
<keyword evidence="3" id="KW-1185">Reference proteome</keyword>
<dbReference type="VEuPathDB" id="MicrosporidiaDB:TUBRATIS_15080"/>
<keyword evidence="1" id="KW-0472">Membrane</keyword>
<evidence type="ECO:0000313" key="2">
    <source>
        <dbReference type="EMBL" id="RVD92002.1"/>
    </source>
</evidence>
<feature type="transmembrane region" description="Helical" evidence="1">
    <location>
        <begin position="111"/>
        <end position="131"/>
    </location>
</feature>
<keyword evidence="1" id="KW-1133">Transmembrane helix</keyword>
<gene>
    <name evidence="2" type="ORF">TUBRATIS_15080</name>
</gene>